<keyword evidence="7" id="KW-1185">Reference proteome</keyword>
<feature type="region of interest" description="Disordered" evidence="4">
    <location>
        <begin position="386"/>
        <end position="437"/>
    </location>
</feature>
<evidence type="ECO:0000259" key="5">
    <source>
        <dbReference type="Pfam" id="PF07989"/>
    </source>
</evidence>
<evidence type="ECO:0000256" key="3">
    <source>
        <dbReference type="SAM" id="Coils"/>
    </source>
</evidence>
<protein>
    <recommendedName>
        <fullName evidence="5">Centrosomin N-terminal motif 1 domain-containing protein</fullName>
    </recommendedName>
</protein>
<feature type="compositionally biased region" description="Low complexity" evidence="4">
    <location>
        <begin position="81"/>
        <end position="122"/>
    </location>
</feature>
<evidence type="ECO:0000256" key="1">
    <source>
        <dbReference type="ARBA" id="ARBA00004496"/>
    </source>
</evidence>
<reference evidence="6 7" key="1">
    <citation type="submission" date="2023-09" db="EMBL/GenBank/DDBJ databases">
        <title>Pangenome analysis of Batrachochytrium dendrobatidis and related Chytrids.</title>
        <authorList>
            <person name="Yacoub M.N."/>
            <person name="Stajich J.E."/>
            <person name="James T.Y."/>
        </authorList>
    </citation>
    <scope>NUCLEOTIDE SEQUENCE [LARGE SCALE GENOMIC DNA]</scope>
    <source>
        <strain evidence="6 7">JEL0888</strain>
    </source>
</reference>
<dbReference type="Pfam" id="PF07989">
    <property type="entry name" value="Cnn_1N"/>
    <property type="match status" value="1"/>
</dbReference>
<sequence>MLDPIAEESPQTPPRQQRLRLRPTQPAARQAQPEQDHMHLLLSPKEFTRFQLELLREDFDEVSSDDIAGGGLSANTTWAAMPAPARPGARNQYQQQPHPHQQQPELPAAAAGLGPGQPATPQHATPQRDPDTPHEGEVVSMGLRLREKLIDDLKKENFGLKMRVYFLTENLQKMSPEGVREIVNEHAELKAIVEDLRLEARLREQAHATERAALEAESEHHEWLTDLQTKRARRAELEAKIAGLEARLAEADAVIAEKQAAADSVAIELQAAYKSIMEGEQEHAKARAEWTATKHDLEDIVCLGARWEQQLELALSGRHPGKLAARTDRTTSPVVPGFSTMAHGDSMIDEQLEDYRRQIREFEAMSVVTSKELTFLKSELERQTRKLKSMEEKCREDAEKRRAGRSSDSSEQLEGKGKERNQRRKNESQYEELSNETMRLIPESSSGLTEKDYQALVAQLLQRLELAQATGADVTELINMISNLRRMLPNQQAYDENRMRYISELKQRNLLLVQVNQRLDSVLSDETLKSKAIKNFSDLRTTIHVKLEALKRQHEEFEAASIERRLAQSKMSAMEMKLARALQPDRRVQPGLLPGRGPSPGAGGIVLGAAAPSADRPLSLGEYDDMRTLVRELQGKLEVARQDAETEKRNAKMRIDELMVINKQLEADLLQCSKSIAQFEMEHNAASKHVRATNEPNASPERAKLLKLNNQLRTDLGEQASQSGAMRDQMRKLKLQLGKALSEQERLRRALDQREQMMADALRKLNVLRERRVSDPEIVKQIAEQARQCLAAASPAPTS</sequence>
<feature type="compositionally biased region" description="Basic and acidic residues" evidence="4">
    <location>
        <begin position="386"/>
        <end position="401"/>
    </location>
</feature>
<dbReference type="Proteomes" id="UP001527925">
    <property type="component" value="Unassembled WGS sequence"/>
</dbReference>
<proteinExistence type="predicted"/>
<dbReference type="EMBL" id="JADGIZ020000001">
    <property type="protein sequence ID" value="KAL2919987.1"/>
    <property type="molecule type" value="Genomic_DNA"/>
</dbReference>
<name>A0ABR4NKD6_9FUNG</name>
<keyword evidence="3" id="KW-0175">Coiled coil</keyword>
<feature type="compositionally biased region" description="Basic and acidic residues" evidence="4">
    <location>
        <begin position="126"/>
        <end position="136"/>
    </location>
</feature>
<evidence type="ECO:0000313" key="6">
    <source>
        <dbReference type="EMBL" id="KAL2919987.1"/>
    </source>
</evidence>
<accession>A0ABR4NKD6</accession>
<comment type="caution">
    <text evidence="6">The sequence shown here is derived from an EMBL/GenBank/DDBJ whole genome shotgun (WGS) entry which is preliminary data.</text>
</comment>
<evidence type="ECO:0000313" key="7">
    <source>
        <dbReference type="Proteomes" id="UP001527925"/>
    </source>
</evidence>
<organism evidence="6 7">
    <name type="scientific">Polyrhizophydium stewartii</name>
    <dbReference type="NCBI Taxonomy" id="2732419"/>
    <lineage>
        <taxon>Eukaryota</taxon>
        <taxon>Fungi</taxon>
        <taxon>Fungi incertae sedis</taxon>
        <taxon>Chytridiomycota</taxon>
        <taxon>Chytridiomycota incertae sedis</taxon>
        <taxon>Chytridiomycetes</taxon>
        <taxon>Rhizophydiales</taxon>
        <taxon>Rhizophydiales incertae sedis</taxon>
        <taxon>Polyrhizophydium</taxon>
    </lineage>
</organism>
<feature type="coiled-coil region" evidence="3">
    <location>
        <begin position="730"/>
        <end position="771"/>
    </location>
</feature>
<feature type="coiled-coil region" evidence="3">
    <location>
        <begin position="179"/>
        <end position="261"/>
    </location>
</feature>
<feature type="domain" description="Centrosomin N-terminal motif 1" evidence="5">
    <location>
        <begin position="147"/>
        <end position="208"/>
    </location>
</feature>
<feature type="coiled-coil region" evidence="3">
    <location>
        <begin position="623"/>
        <end position="682"/>
    </location>
</feature>
<evidence type="ECO:0000256" key="2">
    <source>
        <dbReference type="ARBA" id="ARBA00022490"/>
    </source>
</evidence>
<feature type="region of interest" description="Disordered" evidence="4">
    <location>
        <begin position="81"/>
        <end position="136"/>
    </location>
</feature>
<feature type="compositionally biased region" description="Basic and acidic residues" evidence="4">
    <location>
        <begin position="413"/>
        <end position="428"/>
    </location>
</feature>
<feature type="region of interest" description="Disordered" evidence="4">
    <location>
        <begin position="323"/>
        <end position="342"/>
    </location>
</feature>
<feature type="region of interest" description="Disordered" evidence="4">
    <location>
        <begin position="1"/>
        <end position="42"/>
    </location>
</feature>
<dbReference type="InterPro" id="IPR012943">
    <property type="entry name" value="Cnn_1N"/>
</dbReference>
<keyword evidence="2" id="KW-0963">Cytoplasm</keyword>
<evidence type="ECO:0000256" key="4">
    <source>
        <dbReference type="SAM" id="MobiDB-lite"/>
    </source>
</evidence>
<gene>
    <name evidence="6" type="ORF">HK105_200053</name>
</gene>
<comment type="subcellular location">
    <subcellularLocation>
        <location evidence="1">Cytoplasm</location>
    </subcellularLocation>
</comment>